<dbReference type="Proteomes" id="UP000643701">
    <property type="component" value="Unassembled WGS sequence"/>
</dbReference>
<feature type="domain" description="MutL C-terminal dimerisation" evidence="7">
    <location>
        <begin position="443"/>
        <end position="585"/>
    </location>
</feature>
<dbReference type="CDD" id="cd16926">
    <property type="entry name" value="HATPase_MutL-MLH-PMS-like"/>
    <property type="match status" value="1"/>
</dbReference>
<dbReference type="InterPro" id="IPR014762">
    <property type="entry name" value="DNA_mismatch_repair_CS"/>
</dbReference>
<dbReference type="Gene3D" id="3.30.1370.100">
    <property type="entry name" value="MutL, C-terminal domain, regulatory subdomain"/>
    <property type="match status" value="1"/>
</dbReference>
<dbReference type="EMBL" id="JAANAS010000039">
    <property type="protein sequence ID" value="NGZ89565.1"/>
    <property type="molecule type" value="Genomic_DNA"/>
</dbReference>
<feature type="compositionally biased region" description="Polar residues" evidence="6">
    <location>
        <begin position="375"/>
        <end position="385"/>
    </location>
</feature>
<dbReference type="InterPro" id="IPR020667">
    <property type="entry name" value="DNA_mismatch_repair_MutL"/>
</dbReference>
<dbReference type="GO" id="GO:0140664">
    <property type="term" value="F:ATP-dependent DNA damage sensor activity"/>
    <property type="evidence" value="ECO:0007669"/>
    <property type="project" value="InterPro"/>
</dbReference>
<dbReference type="NCBIfam" id="TIGR00585">
    <property type="entry name" value="mutl"/>
    <property type="match status" value="1"/>
</dbReference>
<dbReference type="SUPFAM" id="SSF54211">
    <property type="entry name" value="Ribosomal protein S5 domain 2-like"/>
    <property type="match status" value="1"/>
</dbReference>
<feature type="domain" description="DNA mismatch repair protein S5" evidence="8">
    <location>
        <begin position="209"/>
        <end position="327"/>
    </location>
</feature>
<feature type="region of interest" description="Disordered" evidence="6">
    <location>
        <begin position="372"/>
        <end position="392"/>
    </location>
</feature>
<keyword evidence="9" id="KW-0540">Nuclease</keyword>
<dbReference type="InterPro" id="IPR042120">
    <property type="entry name" value="MutL_C_dimsub"/>
</dbReference>
<dbReference type="GO" id="GO:0006298">
    <property type="term" value="P:mismatch repair"/>
    <property type="evidence" value="ECO:0007669"/>
    <property type="project" value="UniProtKB-UniRule"/>
</dbReference>
<gene>
    <name evidence="5 9" type="primary">mutL</name>
    <name evidence="9" type="ORF">G7034_04790</name>
</gene>
<name>A0A967AHP5_9FLAO</name>
<evidence type="ECO:0000259" key="7">
    <source>
        <dbReference type="SMART" id="SM00853"/>
    </source>
</evidence>
<dbReference type="GO" id="GO:0004519">
    <property type="term" value="F:endonuclease activity"/>
    <property type="evidence" value="ECO:0007669"/>
    <property type="project" value="UniProtKB-KW"/>
</dbReference>
<evidence type="ECO:0000256" key="4">
    <source>
        <dbReference type="ARBA" id="ARBA00023204"/>
    </source>
</evidence>
<keyword evidence="3 5" id="KW-0227">DNA damage</keyword>
<dbReference type="InterPro" id="IPR014790">
    <property type="entry name" value="MutL_C"/>
</dbReference>
<organism evidence="9 10">
    <name type="scientific">Psychroflexus maritimus</name>
    <dbReference type="NCBI Taxonomy" id="2714865"/>
    <lineage>
        <taxon>Bacteria</taxon>
        <taxon>Pseudomonadati</taxon>
        <taxon>Bacteroidota</taxon>
        <taxon>Flavobacteriia</taxon>
        <taxon>Flavobacteriales</taxon>
        <taxon>Flavobacteriaceae</taxon>
        <taxon>Psychroflexus</taxon>
    </lineage>
</organism>
<dbReference type="Gene3D" id="3.30.1540.20">
    <property type="entry name" value="MutL, C-terminal domain, dimerisation subdomain"/>
    <property type="match status" value="1"/>
</dbReference>
<dbReference type="InterPro" id="IPR036890">
    <property type="entry name" value="HATPase_C_sf"/>
</dbReference>
<dbReference type="SMART" id="SM01340">
    <property type="entry name" value="DNA_mis_repair"/>
    <property type="match status" value="1"/>
</dbReference>
<evidence type="ECO:0000256" key="1">
    <source>
        <dbReference type="ARBA" id="ARBA00006082"/>
    </source>
</evidence>
<dbReference type="GO" id="GO:0030983">
    <property type="term" value="F:mismatched DNA binding"/>
    <property type="evidence" value="ECO:0007669"/>
    <property type="project" value="InterPro"/>
</dbReference>
<comment type="similarity">
    <text evidence="1 5">Belongs to the DNA mismatch repair MutL/HexB family.</text>
</comment>
<dbReference type="GO" id="GO:0005524">
    <property type="term" value="F:ATP binding"/>
    <property type="evidence" value="ECO:0007669"/>
    <property type="project" value="InterPro"/>
</dbReference>
<evidence type="ECO:0000256" key="3">
    <source>
        <dbReference type="ARBA" id="ARBA00022763"/>
    </source>
</evidence>
<dbReference type="InterPro" id="IPR014721">
    <property type="entry name" value="Ribsml_uS5_D2-typ_fold_subgr"/>
</dbReference>
<dbReference type="PANTHER" id="PTHR10073:SF12">
    <property type="entry name" value="DNA MISMATCH REPAIR PROTEIN MLH1"/>
    <property type="match status" value="1"/>
</dbReference>
<proteinExistence type="inferred from homology"/>
<dbReference type="CDD" id="cd00782">
    <property type="entry name" value="MutL_Trans"/>
    <property type="match status" value="1"/>
</dbReference>
<dbReference type="InterPro" id="IPR002099">
    <property type="entry name" value="MutL/Mlh/PMS"/>
</dbReference>
<dbReference type="FunFam" id="3.30.565.10:FF:000003">
    <property type="entry name" value="DNA mismatch repair endonuclease MutL"/>
    <property type="match status" value="1"/>
</dbReference>
<evidence type="ECO:0000256" key="6">
    <source>
        <dbReference type="SAM" id="MobiDB-lite"/>
    </source>
</evidence>
<dbReference type="InterPro" id="IPR037198">
    <property type="entry name" value="MutL_C_sf"/>
</dbReference>
<dbReference type="RefSeq" id="WP_166399828.1">
    <property type="nucleotide sequence ID" value="NZ_JAANAS010000039.1"/>
</dbReference>
<dbReference type="Pfam" id="PF08676">
    <property type="entry name" value="MutL_C"/>
    <property type="match status" value="1"/>
</dbReference>
<dbReference type="SUPFAM" id="SSF118116">
    <property type="entry name" value="DNA mismatch repair protein MutL"/>
    <property type="match status" value="1"/>
</dbReference>
<dbReference type="Pfam" id="PF13589">
    <property type="entry name" value="HATPase_c_3"/>
    <property type="match status" value="1"/>
</dbReference>
<dbReference type="GO" id="GO:0032300">
    <property type="term" value="C:mismatch repair complex"/>
    <property type="evidence" value="ECO:0007669"/>
    <property type="project" value="InterPro"/>
</dbReference>
<accession>A0A967AHP5</accession>
<evidence type="ECO:0000256" key="5">
    <source>
        <dbReference type="HAMAP-Rule" id="MF_00149"/>
    </source>
</evidence>
<evidence type="ECO:0000313" key="10">
    <source>
        <dbReference type="Proteomes" id="UP000643701"/>
    </source>
</evidence>
<dbReference type="PANTHER" id="PTHR10073">
    <property type="entry name" value="DNA MISMATCH REPAIR PROTEIN MLH, PMS, MUTL"/>
    <property type="match status" value="1"/>
</dbReference>
<dbReference type="SUPFAM" id="SSF55874">
    <property type="entry name" value="ATPase domain of HSP90 chaperone/DNA topoisomerase II/histidine kinase"/>
    <property type="match status" value="1"/>
</dbReference>
<evidence type="ECO:0000256" key="2">
    <source>
        <dbReference type="ARBA" id="ARBA00021975"/>
    </source>
</evidence>
<dbReference type="InterPro" id="IPR020568">
    <property type="entry name" value="Ribosomal_Su5_D2-typ_SF"/>
</dbReference>
<evidence type="ECO:0000313" key="9">
    <source>
        <dbReference type="EMBL" id="NGZ89565.1"/>
    </source>
</evidence>
<dbReference type="InterPro" id="IPR038973">
    <property type="entry name" value="MutL/Mlh/Pms-like"/>
</dbReference>
<protein>
    <recommendedName>
        <fullName evidence="2 5">DNA mismatch repair protein MutL</fullName>
    </recommendedName>
</protein>
<keyword evidence="10" id="KW-1185">Reference proteome</keyword>
<dbReference type="InterPro" id="IPR042121">
    <property type="entry name" value="MutL_C_regsub"/>
</dbReference>
<dbReference type="AlphaFoldDB" id="A0A967AHP5"/>
<keyword evidence="9" id="KW-0255">Endonuclease</keyword>
<dbReference type="SMART" id="SM00853">
    <property type="entry name" value="MutL_C"/>
    <property type="match status" value="1"/>
</dbReference>
<dbReference type="Gene3D" id="3.30.565.10">
    <property type="entry name" value="Histidine kinase-like ATPase, C-terminal domain"/>
    <property type="match status" value="1"/>
</dbReference>
<keyword evidence="9" id="KW-0378">Hydrolase</keyword>
<dbReference type="GO" id="GO:0016887">
    <property type="term" value="F:ATP hydrolysis activity"/>
    <property type="evidence" value="ECO:0007669"/>
    <property type="project" value="InterPro"/>
</dbReference>
<comment type="caution">
    <text evidence="9">The sequence shown here is derived from an EMBL/GenBank/DDBJ whole genome shotgun (WGS) entry which is preliminary data.</text>
</comment>
<keyword evidence="4 5" id="KW-0234">DNA repair</keyword>
<comment type="function">
    <text evidence="5">This protein is involved in the repair of mismatches in DNA. It is required for dam-dependent methyl-directed DNA mismatch repair. May act as a 'molecular matchmaker', a protein that promotes the formation of a stable complex between two or more DNA-binding proteins in an ATP-dependent manner without itself being part of a final effector complex.</text>
</comment>
<dbReference type="Gene3D" id="3.30.230.10">
    <property type="match status" value="1"/>
</dbReference>
<evidence type="ECO:0000259" key="8">
    <source>
        <dbReference type="SMART" id="SM01340"/>
    </source>
</evidence>
<dbReference type="InterPro" id="IPR013507">
    <property type="entry name" value="DNA_mismatch_S5_2-like"/>
</dbReference>
<dbReference type="HAMAP" id="MF_00149">
    <property type="entry name" value="DNA_mis_repair"/>
    <property type="match status" value="1"/>
</dbReference>
<dbReference type="Pfam" id="PF01119">
    <property type="entry name" value="DNA_mis_repair"/>
    <property type="match status" value="1"/>
</dbReference>
<sequence>MESIIQLLPDHVANQIAAGEVVQRPASVVKELLENSIDAEASQVQLLIKDAGKTLIQIIDDGKGMSMTDARLAFERHATSKIKKAEDLFNLHTKGFRGEALASIAAVAQVELKSKNKTSDVGTEIYIEASEVKKQEPCVTKQGCSISVKNLFFNIPARRNFLKSNTVEQRHIIDEFQRVALAHPSVSFKMYHNGTELFNLPASNLRQRIVGVMGGKANENLVPINETTELVNLSGFAGKPAYAKRTRGEQFFFINNRFIKNSYLHHAVASAFEGILKDKTHPSYFLYLEVNPKSIDINIHPTKTEIKFEDEHAIYAILKSAVKHSLGQFQIAPILDFDHSSDLDPSYAKFKSTAKSPSIEVDRSFNPFREDFEQETNPTQKTSTAKFKPDFPNKQNTQNWEDLYEGTKSFSSEAIESRINIENESNTQNSIHFTEESLQKEPASFQLQRKYIVTSLKSGLLIIDQHKAHFRILYEDLMQKFQEKPELSQQLMFPLIIDMNPIDFEVLSELKLHLNQVGFDFKRFDHEEIQISGIPAYFSETEIGSLFDELKANFKEGIPSSEINLKELLAKSIAETTAIKAGKKLKVEEQMELVSKLFSCSSPTKTPKNKPIFVTMNSDDFDRKLM</sequence>
<reference evidence="9" key="1">
    <citation type="submission" date="2020-03" db="EMBL/GenBank/DDBJ databases">
        <title>Psychroflexus Maritimus sp. nov., isolate from marine sediment.</title>
        <authorList>
            <person name="Zhong Y.-L."/>
        </authorList>
    </citation>
    <scope>NUCLEOTIDE SEQUENCE</scope>
    <source>
        <strain evidence="9">C1</strain>
    </source>
</reference>
<dbReference type="PROSITE" id="PS00058">
    <property type="entry name" value="DNA_MISMATCH_REPAIR_1"/>
    <property type="match status" value="1"/>
</dbReference>